<dbReference type="Pfam" id="PF04937">
    <property type="entry name" value="DUF659"/>
    <property type="match status" value="1"/>
</dbReference>
<reference evidence="3 4" key="3">
    <citation type="journal article" date="2017" name="G3 (Bethesda)">
        <title>Comparative analysis highlights variable genome content of wheat rusts and divergence of the mating loci.</title>
        <authorList>
            <person name="Cuomo C.A."/>
            <person name="Bakkeren G."/>
            <person name="Khalil H.B."/>
            <person name="Panwar V."/>
            <person name="Joly D."/>
            <person name="Linning R."/>
            <person name="Sakthikumar S."/>
            <person name="Song X."/>
            <person name="Adiconis X."/>
            <person name="Fan L."/>
            <person name="Goldberg J.M."/>
            <person name="Levin J.Z."/>
            <person name="Young S."/>
            <person name="Zeng Q."/>
            <person name="Anikster Y."/>
            <person name="Bruce M."/>
            <person name="Wang M."/>
            <person name="Yin C."/>
            <person name="McCallum B."/>
            <person name="Szabo L.J."/>
            <person name="Hulbert S."/>
            <person name="Chen X."/>
            <person name="Fellers J.P."/>
        </authorList>
    </citation>
    <scope>NUCLEOTIDE SEQUENCE</scope>
    <source>
        <strain evidence="4">Isolate 1-1 / race 1 (BBBD)</strain>
        <strain evidence="3">isolate 1-1 / race 1 (BBBD)</strain>
    </source>
</reference>
<dbReference type="GO" id="GO:0005634">
    <property type="term" value="C:nucleus"/>
    <property type="evidence" value="ECO:0007669"/>
    <property type="project" value="TreeGrafter"/>
</dbReference>
<sequence>MVHARHELALLETLKNQNQLTLSLDGWTDNSGNSIYTLMALKGSKKKYFVDVLDLHAKRHTADNIFSAIKSSLKSKQIGFDKICALVTDSPSVMIKLCRIVNEENPHILKIHCTLHVFNLMAKQISAHPSTDSIVKANKILVNYFMTAGFWREHLTTWQKANGIKHGLQTLC</sequence>
<dbReference type="SUPFAM" id="SSF53098">
    <property type="entry name" value="Ribonuclease H-like"/>
    <property type="match status" value="1"/>
</dbReference>
<dbReference type="AlphaFoldDB" id="A0A180FXC9"/>
<dbReference type="PANTHER" id="PTHR46169:SF29">
    <property type="entry name" value="DNA REPLICATION-RELATED ELEMENT FACTOR, ISOFORM A"/>
    <property type="match status" value="1"/>
</dbReference>
<dbReference type="EnsemblFungi" id="PTTG_30797-t43_1">
    <property type="protein sequence ID" value="PTTG_30797-t43_1-p1"/>
    <property type="gene ID" value="PTTG_30797"/>
</dbReference>
<reference evidence="2" key="1">
    <citation type="submission" date="2009-11" db="EMBL/GenBank/DDBJ databases">
        <authorList>
            <consortium name="The Broad Institute Genome Sequencing Platform"/>
            <person name="Ward D."/>
            <person name="Feldgarden M."/>
            <person name="Earl A."/>
            <person name="Young S.K."/>
            <person name="Zeng Q."/>
            <person name="Koehrsen M."/>
            <person name="Alvarado L."/>
            <person name="Berlin A."/>
            <person name="Bochicchio J."/>
            <person name="Borenstein D."/>
            <person name="Chapman S.B."/>
            <person name="Chen Z."/>
            <person name="Engels R."/>
            <person name="Freedman E."/>
            <person name="Gellesch M."/>
            <person name="Goldberg J."/>
            <person name="Griggs A."/>
            <person name="Gujja S."/>
            <person name="Heilman E."/>
            <person name="Heiman D."/>
            <person name="Hepburn T."/>
            <person name="Howarth C."/>
            <person name="Jen D."/>
            <person name="Larson L."/>
            <person name="Lewis B."/>
            <person name="Mehta T."/>
            <person name="Park D."/>
            <person name="Pearson M."/>
            <person name="Roberts A."/>
            <person name="Saif S."/>
            <person name="Shea T."/>
            <person name="Shenoy N."/>
            <person name="Sisk P."/>
            <person name="Stolte C."/>
            <person name="Sykes S."/>
            <person name="Thomson T."/>
            <person name="Walk T."/>
            <person name="White J."/>
            <person name="Yandava C."/>
            <person name="Izard J."/>
            <person name="Baranova O.V."/>
            <person name="Blanton J.M."/>
            <person name="Tanner A.C."/>
            <person name="Dewhirst F.E."/>
            <person name="Haas B."/>
            <person name="Nusbaum C."/>
            <person name="Birren B."/>
        </authorList>
    </citation>
    <scope>NUCLEOTIDE SEQUENCE [LARGE SCALE GENOMIC DNA]</scope>
    <source>
        <strain evidence="2">1-1 BBBD Race 1</strain>
    </source>
</reference>
<dbReference type="InterPro" id="IPR052717">
    <property type="entry name" value="Vacuolar_transposase_reg"/>
</dbReference>
<gene>
    <name evidence="2" type="ORF">PTTG_30797</name>
</gene>
<evidence type="ECO:0000313" key="4">
    <source>
        <dbReference type="Proteomes" id="UP000005240"/>
    </source>
</evidence>
<dbReference type="OrthoDB" id="2504957at2759"/>
<dbReference type="STRING" id="630390.A0A180FXC9"/>
<dbReference type="VEuPathDB" id="FungiDB:PTTG_30797"/>
<dbReference type="GO" id="GO:0006357">
    <property type="term" value="P:regulation of transcription by RNA polymerase II"/>
    <property type="evidence" value="ECO:0007669"/>
    <property type="project" value="TreeGrafter"/>
</dbReference>
<organism evidence="2">
    <name type="scientific">Puccinia triticina (isolate 1-1 / race 1 (BBBD))</name>
    <name type="common">Brown leaf rust fungus</name>
    <dbReference type="NCBI Taxonomy" id="630390"/>
    <lineage>
        <taxon>Eukaryota</taxon>
        <taxon>Fungi</taxon>
        <taxon>Dikarya</taxon>
        <taxon>Basidiomycota</taxon>
        <taxon>Pucciniomycotina</taxon>
        <taxon>Pucciniomycetes</taxon>
        <taxon>Pucciniales</taxon>
        <taxon>Pucciniaceae</taxon>
        <taxon>Puccinia</taxon>
    </lineage>
</organism>
<keyword evidence="4" id="KW-1185">Reference proteome</keyword>
<dbReference type="EMBL" id="ADAS02007139">
    <property type="protein sequence ID" value="OAV85094.1"/>
    <property type="molecule type" value="Genomic_DNA"/>
</dbReference>
<evidence type="ECO:0000313" key="3">
    <source>
        <dbReference type="EnsemblFungi" id="PTTG_30797-t43_1-p1"/>
    </source>
</evidence>
<reference evidence="2" key="2">
    <citation type="submission" date="2016-05" db="EMBL/GenBank/DDBJ databases">
        <title>Comparative analysis highlights variable genome content of wheat rusts and divergence of the mating loci.</title>
        <authorList>
            <person name="Cuomo C.A."/>
            <person name="Bakkeren G."/>
            <person name="Szabo L."/>
            <person name="Khalil H."/>
            <person name="Joly D."/>
            <person name="Goldberg J."/>
            <person name="Young S."/>
            <person name="Zeng Q."/>
            <person name="Fellers J."/>
        </authorList>
    </citation>
    <scope>NUCLEOTIDE SEQUENCE [LARGE SCALE GENOMIC DNA]</scope>
    <source>
        <strain evidence="2">1-1 BBBD Race 1</strain>
    </source>
</reference>
<dbReference type="Proteomes" id="UP000005240">
    <property type="component" value="Unassembled WGS sequence"/>
</dbReference>
<proteinExistence type="predicted"/>
<evidence type="ECO:0000313" key="2">
    <source>
        <dbReference type="EMBL" id="OAV85094.1"/>
    </source>
</evidence>
<dbReference type="InterPro" id="IPR007021">
    <property type="entry name" value="DUF659"/>
</dbReference>
<reference evidence="3" key="4">
    <citation type="submission" date="2025-05" db="UniProtKB">
        <authorList>
            <consortium name="EnsemblFungi"/>
        </authorList>
    </citation>
    <scope>IDENTIFICATION</scope>
    <source>
        <strain evidence="3">isolate 1-1 / race 1 (BBBD)</strain>
    </source>
</reference>
<evidence type="ECO:0000259" key="1">
    <source>
        <dbReference type="Pfam" id="PF04937"/>
    </source>
</evidence>
<feature type="domain" description="DUF659" evidence="1">
    <location>
        <begin position="11"/>
        <end position="137"/>
    </location>
</feature>
<dbReference type="InterPro" id="IPR012337">
    <property type="entry name" value="RNaseH-like_sf"/>
</dbReference>
<accession>A0A180FXC9</accession>
<name>A0A180FXC9_PUCT1</name>
<dbReference type="PANTHER" id="PTHR46169">
    <property type="entry name" value="DNA REPLICATION-RELATED ELEMENT FACTOR, ISOFORM A"/>
    <property type="match status" value="1"/>
</dbReference>
<protein>
    <submittedName>
        <fullName evidence="3">DUF659 domain-containing protein</fullName>
    </submittedName>
</protein>